<dbReference type="AlphaFoldDB" id="A0A9E2NPI5"/>
<evidence type="ECO:0000256" key="1">
    <source>
        <dbReference type="ARBA" id="ARBA00001633"/>
    </source>
</evidence>
<comment type="catalytic activity">
    <reaction evidence="1">
        <text>1-(2-carboxyphenylamino)-1-deoxy-D-ribulose 5-phosphate + H(+) = (1S,2R)-1-C-(indol-3-yl)glycerol 3-phosphate + CO2 + H2O</text>
        <dbReference type="Rhea" id="RHEA:23476"/>
        <dbReference type="ChEBI" id="CHEBI:15377"/>
        <dbReference type="ChEBI" id="CHEBI:15378"/>
        <dbReference type="ChEBI" id="CHEBI:16526"/>
        <dbReference type="ChEBI" id="CHEBI:58613"/>
        <dbReference type="ChEBI" id="CHEBI:58866"/>
        <dbReference type="EC" id="4.1.1.48"/>
    </reaction>
</comment>
<dbReference type="InterPro" id="IPR011060">
    <property type="entry name" value="RibuloseP-bd_barrel"/>
</dbReference>
<evidence type="ECO:0000256" key="5">
    <source>
        <dbReference type="ARBA" id="ARBA00022793"/>
    </source>
</evidence>
<dbReference type="EC" id="4.1.1.48" evidence="3"/>
<dbReference type="SUPFAM" id="SSF51366">
    <property type="entry name" value="Ribulose-phoshate binding barrel"/>
    <property type="match status" value="1"/>
</dbReference>
<evidence type="ECO:0000256" key="8">
    <source>
        <dbReference type="ARBA" id="ARBA00023239"/>
    </source>
</evidence>
<evidence type="ECO:0000313" key="10">
    <source>
        <dbReference type="EMBL" id="MBU3814802.1"/>
    </source>
</evidence>
<comment type="pathway">
    <text evidence="2">Amino-acid biosynthesis; L-tryptophan biosynthesis; L-tryptophan from chorismate: step 4/5.</text>
</comment>
<proteinExistence type="predicted"/>
<dbReference type="PROSITE" id="PS00614">
    <property type="entry name" value="IGPS"/>
    <property type="match status" value="1"/>
</dbReference>
<dbReference type="PANTHER" id="PTHR22854">
    <property type="entry name" value="TRYPTOPHAN BIOSYNTHESIS PROTEIN"/>
    <property type="match status" value="1"/>
</dbReference>
<name>A0A9E2NPI5_9BACE</name>
<organism evidence="10 11">
    <name type="scientific">Candidatus Bacteroides intestinipullorum</name>
    <dbReference type="NCBI Taxonomy" id="2838471"/>
    <lineage>
        <taxon>Bacteria</taxon>
        <taxon>Pseudomonadati</taxon>
        <taxon>Bacteroidota</taxon>
        <taxon>Bacteroidia</taxon>
        <taxon>Bacteroidales</taxon>
        <taxon>Bacteroidaceae</taxon>
        <taxon>Bacteroides</taxon>
    </lineage>
</organism>
<keyword evidence="6" id="KW-0822">Tryptophan biosynthesis</keyword>
<keyword evidence="5" id="KW-0210">Decarboxylase</keyword>
<dbReference type="GO" id="GO:0000162">
    <property type="term" value="P:L-tryptophan biosynthetic process"/>
    <property type="evidence" value="ECO:0007669"/>
    <property type="project" value="UniProtKB-KW"/>
</dbReference>
<sequence>MQDILTDITHHKRMEVELMKQTTPQNELEKQLAEATLPPCRSMKQALMDSPTGIIAEFKRRSPSKGWIKREANPSAILPAYEQAGASAISVLTDEAYFGGTLEDLRTARRCTRLPILRKDFIIDEYQLLQARLAGADAVLLIAACLSYEDCARLAEQAHRLGLEILLEIHSTDELAYASLNPDMLGVNNRHLGSFRTDVNHSFAMAEALQNFANGSAELCLVSESGISRPETVRQLRAEGFRGFLMGEHFMKTNAPGGTLSAFVQSITQEDGKEKIPH</sequence>
<reference evidence="10" key="2">
    <citation type="submission" date="2021-04" db="EMBL/GenBank/DDBJ databases">
        <authorList>
            <person name="Gilroy R."/>
        </authorList>
    </citation>
    <scope>NUCLEOTIDE SEQUENCE</scope>
    <source>
        <strain evidence="10">B3-3758</strain>
    </source>
</reference>
<evidence type="ECO:0000259" key="9">
    <source>
        <dbReference type="Pfam" id="PF00218"/>
    </source>
</evidence>
<dbReference type="InterPro" id="IPR013798">
    <property type="entry name" value="Indole-3-glycerol_P_synth_dom"/>
</dbReference>
<keyword evidence="7" id="KW-0057">Aromatic amino acid biosynthesis</keyword>
<dbReference type="Gene3D" id="3.20.20.70">
    <property type="entry name" value="Aldolase class I"/>
    <property type="match status" value="1"/>
</dbReference>
<dbReference type="GO" id="GO:0004640">
    <property type="term" value="F:phosphoribosylanthranilate isomerase activity"/>
    <property type="evidence" value="ECO:0007669"/>
    <property type="project" value="TreeGrafter"/>
</dbReference>
<dbReference type="PANTHER" id="PTHR22854:SF2">
    <property type="entry name" value="INDOLE-3-GLYCEROL-PHOSPHATE SYNTHASE"/>
    <property type="match status" value="1"/>
</dbReference>
<evidence type="ECO:0000256" key="3">
    <source>
        <dbReference type="ARBA" id="ARBA00012362"/>
    </source>
</evidence>
<dbReference type="Pfam" id="PF00218">
    <property type="entry name" value="IGPS"/>
    <property type="match status" value="1"/>
</dbReference>
<accession>A0A9E2NPI5</accession>
<dbReference type="GO" id="GO:0004425">
    <property type="term" value="F:indole-3-glycerol-phosphate synthase activity"/>
    <property type="evidence" value="ECO:0007669"/>
    <property type="project" value="UniProtKB-EC"/>
</dbReference>
<evidence type="ECO:0000256" key="6">
    <source>
        <dbReference type="ARBA" id="ARBA00022822"/>
    </source>
</evidence>
<keyword evidence="4" id="KW-0028">Amino-acid biosynthesis</keyword>
<dbReference type="CDD" id="cd00331">
    <property type="entry name" value="IGPS"/>
    <property type="match status" value="1"/>
</dbReference>
<gene>
    <name evidence="10" type="primary">trpC</name>
    <name evidence="10" type="ORF">H9791_09945</name>
</gene>
<reference evidence="10" key="1">
    <citation type="journal article" date="2021" name="PeerJ">
        <title>Extensive microbial diversity within the chicken gut microbiome revealed by metagenomics and culture.</title>
        <authorList>
            <person name="Gilroy R."/>
            <person name="Ravi A."/>
            <person name="Getino M."/>
            <person name="Pursley I."/>
            <person name="Horton D.L."/>
            <person name="Alikhan N.F."/>
            <person name="Baker D."/>
            <person name="Gharbi K."/>
            <person name="Hall N."/>
            <person name="Watson M."/>
            <person name="Adriaenssens E.M."/>
            <person name="Foster-Nyarko E."/>
            <person name="Jarju S."/>
            <person name="Secka A."/>
            <person name="Antonio M."/>
            <person name="Oren A."/>
            <person name="Chaudhuri R.R."/>
            <person name="La Ragione R."/>
            <person name="Hildebrand F."/>
            <person name="Pallen M.J."/>
        </authorList>
    </citation>
    <scope>NUCLEOTIDE SEQUENCE</scope>
    <source>
        <strain evidence="10">B3-3758</strain>
    </source>
</reference>
<protein>
    <recommendedName>
        <fullName evidence="3">indole-3-glycerol-phosphate synthase</fullName>
        <ecNumber evidence="3">4.1.1.48</ecNumber>
    </recommendedName>
</protein>
<feature type="domain" description="Indole-3-glycerol phosphate synthase" evidence="9">
    <location>
        <begin position="6"/>
        <end position="254"/>
    </location>
</feature>
<dbReference type="InterPro" id="IPR013785">
    <property type="entry name" value="Aldolase_TIM"/>
</dbReference>
<comment type="caution">
    <text evidence="10">The sequence shown here is derived from an EMBL/GenBank/DDBJ whole genome shotgun (WGS) entry which is preliminary data.</text>
</comment>
<evidence type="ECO:0000256" key="2">
    <source>
        <dbReference type="ARBA" id="ARBA00004696"/>
    </source>
</evidence>
<dbReference type="NCBIfam" id="NF001377">
    <property type="entry name" value="PRK00278.2-4"/>
    <property type="match status" value="1"/>
</dbReference>
<keyword evidence="8 10" id="KW-0456">Lyase</keyword>
<dbReference type="InterPro" id="IPR045186">
    <property type="entry name" value="Indole-3-glycerol_P_synth"/>
</dbReference>
<evidence type="ECO:0000256" key="4">
    <source>
        <dbReference type="ARBA" id="ARBA00022605"/>
    </source>
</evidence>
<dbReference type="EMBL" id="JAHLFO010000136">
    <property type="protein sequence ID" value="MBU3814802.1"/>
    <property type="molecule type" value="Genomic_DNA"/>
</dbReference>
<dbReference type="FunFam" id="3.20.20.70:FF:000024">
    <property type="entry name" value="Indole-3-glycerol phosphate synthase"/>
    <property type="match status" value="1"/>
</dbReference>
<evidence type="ECO:0000313" key="11">
    <source>
        <dbReference type="Proteomes" id="UP000824236"/>
    </source>
</evidence>
<dbReference type="InterPro" id="IPR001468">
    <property type="entry name" value="Indole-3-GlycerolPSynthase_CS"/>
</dbReference>
<dbReference type="Proteomes" id="UP000824236">
    <property type="component" value="Unassembled WGS sequence"/>
</dbReference>
<evidence type="ECO:0000256" key="7">
    <source>
        <dbReference type="ARBA" id="ARBA00023141"/>
    </source>
</evidence>